<dbReference type="NCBIfam" id="NF004489">
    <property type="entry name" value="PRK05819.1"/>
    <property type="match status" value="1"/>
</dbReference>
<feature type="active site" description="Proton donor" evidence="5">
    <location>
        <position position="205"/>
    </location>
</feature>
<feature type="site" description="Important for catalytic activity" evidence="5">
    <location>
        <position position="218"/>
    </location>
</feature>
<evidence type="ECO:0000256" key="5">
    <source>
        <dbReference type="HAMAP-Rule" id="MF_01627"/>
    </source>
</evidence>
<dbReference type="NCBIfam" id="NF009914">
    <property type="entry name" value="PRK13374.1"/>
    <property type="match status" value="1"/>
</dbReference>
<organism evidence="7 8">
    <name type="scientific">Veronia pacifica</name>
    <dbReference type="NCBI Taxonomy" id="1080227"/>
    <lineage>
        <taxon>Bacteria</taxon>
        <taxon>Pseudomonadati</taxon>
        <taxon>Pseudomonadota</taxon>
        <taxon>Gammaproteobacteria</taxon>
        <taxon>Vibrionales</taxon>
        <taxon>Vibrionaceae</taxon>
        <taxon>Veronia</taxon>
    </lineage>
</organism>
<feature type="binding site" description="in other chain" evidence="5">
    <location>
        <position position="25"/>
    </location>
    <ligand>
        <name>phosphate</name>
        <dbReference type="ChEBI" id="CHEBI:43474"/>
        <note>ligand shared between dimeric partners</note>
    </ligand>
</feature>
<evidence type="ECO:0000256" key="2">
    <source>
        <dbReference type="ARBA" id="ARBA00022676"/>
    </source>
</evidence>
<dbReference type="InterPro" id="IPR000845">
    <property type="entry name" value="Nucleoside_phosphorylase_d"/>
</dbReference>
<evidence type="ECO:0000256" key="4">
    <source>
        <dbReference type="ARBA" id="ARBA00048447"/>
    </source>
</evidence>
<dbReference type="PROSITE" id="PS01232">
    <property type="entry name" value="PNP_UDP_1"/>
    <property type="match status" value="1"/>
</dbReference>
<comment type="subunit">
    <text evidence="5">Homohexamer; trimer of homodimers.</text>
</comment>
<dbReference type="Pfam" id="PF01048">
    <property type="entry name" value="PNP_UDP_1"/>
    <property type="match status" value="1"/>
</dbReference>
<feature type="domain" description="Nucleoside phosphorylase" evidence="6">
    <location>
        <begin position="17"/>
        <end position="231"/>
    </location>
</feature>
<dbReference type="OrthoDB" id="9782889at2"/>
<dbReference type="NCBIfam" id="TIGR00107">
    <property type="entry name" value="deoD"/>
    <property type="match status" value="1"/>
</dbReference>
<dbReference type="EMBL" id="LYBM01000006">
    <property type="protein sequence ID" value="ODA35083.1"/>
    <property type="molecule type" value="Genomic_DNA"/>
</dbReference>
<comment type="similarity">
    <text evidence="1 5">Belongs to the PNP/UDP phosphorylase family.</text>
</comment>
<feature type="binding site" evidence="5">
    <location>
        <position position="5"/>
    </location>
    <ligand>
        <name>a purine D-ribonucleoside</name>
        <dbReference type="ChEBI" id="CHEBI:142355"/>
        <note>ligand shared between dimeric partners</note>
    </ligand>
</feature>
<dbReference type="EC" id="2.4.2.1" evidence="5"/>
<dbReference type="GO" id="GO:0005829">
    <property type="term" value="C:cytosol"/>
    <property type="evidence" value="ECO:0007669"/>
    <property type="project" value="TreeGrafter"/>
</dbReference>
<dbReference type="PANTHER" id="PTHR43691:SF11">
    <property type="entry name" value="FI09636P-RELATED"/>
    <property type="match status" value="1"/>
</dbReference>
<dbReference type="InterPro" id="IPR004402">
    <property type="entry name" value="DeoD-type"/>
</dbReference>
<dbReference type="InterPro" id="IPR018016">
    <property type="entry name" value="Nucleoside_phosphorylase_CS"/>
</dbReference>
<protein>
    <recommendedName>
        <fullName evidence="5">Purine nucleoside phosphorylase DeoD-type</fullName>
        <shortName evidence="5">PNP</shortName>
        <ecNumber evidence="5">2.4.2.1</ecNumber>
    </recommendedName>
</protein>
<dbReference type="PANTHER" id="PTHR43691">
    <property type="entry name" value="URIDINE PHOSPHORYLASE"/>
    <property type="match status" value="1"/>
</dbReference>
<name>A0A1C3EPC1_9GAMM</name>
<gene>
    <name evidence="5" type="primary">deoD</name>
    <name evidence="7" type="ORF">A8L45_05235</name>
</gene>
<accession>A0A1C3EPC1</accession>
<dbReference type="Proteomes" id="UP000094936">
    <property type="component" value="Unassembled WGS sequence"/>
</dbReference>
<feature type="binding site" description="in other chain" evidence="5">
    <location>
        <position position="21"/>
    </location>
    <ligand>
        <name>phosphate</name>
        <dbReference type="ChEBI" id="CHEBI:43474"/>
        <note>ligand shared between dimeric partners</note>
    </ligand>
</feature>
<feature type="binding site" evidence="5">
    <location>
        <position position="44"/>
    </location>
    <ligand>
        <name>phosphate</name>
        <dbReference type="ChEBI" id="CHEBI:43474"/>
        <note>ligand shared between dimeric partners</note>
    </ligand>
</feature>
<proteinExistence type="inferred from homology"/>
<feature type="binding site" description="in other chain" evidence="5">
    <location>
        <begin position="180"/>
        <end position="182"/>
    </location>
    <ligand>
        <name>a purine D-ribonucleoside</name>
        <dbReference type="ChEBI" id="CHEBI:142355"/>
        <note>ligand shared between dimeric partners</note>
    </ligand>
</feature>
<feature type="binding site" description="in other chain" evidence="5">
    <location>
        <begin position="204"/>
        <end position="205"/>
    </location>
    <ligand>
        <name>a purine D-ribonucleoside</name>
        <dbReference type="ChEBI" id="CHEBI:142355"/>
        <note>ligand shared between dimeric partners</note>
    </ligand>
</feature>
<comment type="catalytic activity">
    <reaction evidence="5">
        <text>a purine 2'-deoxy-D-ribonucleoside + phosphate = a purine nucleobase + 2-deoxy-alpha-D-ribose 1-phosphate</text>
        <dbReference type="Rhea" id="RHEA:36431"/>
        <dbReference type="ChEBI" id="CHEBI:26386"/>
        <dbReference type="ChEBI" id="CHEBI:43474"/>
        <dbReference type="ChEBI" id="CHEBI:57259"/>
        <dbReference type="ChEBI" id="CHEBI:142361"/>
        <dbReference type="EC" id="2.4.2.1"/>
    </reaction>
</comment>
<dbReference type="Gene3D" id="3.40.50.1580">
    <property type="entry name" value="Nucleoside phosphorylase domain"/>
    <property type="match status" value="1"/>
</dbReference>
<dbReference type="RefSeq" id="WP_068899961.1">
    <property type="nucleotide sequence ID" value="NZ_JBHUIF010000013.1"/>
</dbReference>
<evidence type="ECO:0000256" key="1">
    <source>
        <dbReference type="ARBA" id="ARBA00010456"/>
    </source>
</evidence>
<keyword evidence="2 5" id="KW-0328">Glycosyltransferase</keyword>
<comment type="catalytic activity">
    <reaction evidence="4">
        <text>uridine + phosphate = alpha-D-ribose 1-phosphate + uracil</text>
        <dbReference type="Rhea" id="RHEA:24388"/>
        <dbReference type="ChEBI" id="CHEBI:16704"/>
        <dbReference type="ChEBI" id="CHEBI:17568"/>
        <dbReference type="ChEBI" id="CHEBI:43474"/>
        <dbReference type="ChEBI" id="CHEBI:57720"/>
        <dbReference type="EC" id="2.4.2.3"/>
    </reaction>
</comment>
<feature type="binding site" description="in other chain" evidence="5">
    <location>
        <begin position="88"/>
        <end position="91"/>
    </location>
    <ligand>
        <name>phosphate</name>
        <dbReference type="ChEBI" id="CHEBI:43474"/>
        <note>ligand shared between dimeric partners</note>
    </ligand>
</feature>
<dbReference type="GO" id="GO:0004731">
    <property type="term" value="F:purine-nucleoside phosphorylase activity"/>
    <property type="evidence" value="ECO:0007669"/>
    <property type="project" value="UniProtKB-UniRule"/>
</dbReference>
<evidence type="ECO:0000259" key="6">
    <source>
        <dbReference type="Pfam" id="PF01048"/>
    </source>
</evidence>
<dbReference type="HAMAP" id="MF_01627">
    <property type="entry name" value="Pur_nucleosid_phosp"/>
    <property type="match status" value="1"/>
</dbReference>
<evidence type="ECO:0000313" key="7">
    <source>
        <dbReference type="EMBL" id="ODA35083.1"/>
    </source>
</evidence>
<sequence length="236" mass="25541">MTTPHINAKPGAFAETILMPGDPLRAKLIAETYLEDAELVCDVRNMFGYTGTYKGQRLSVMGHGMGIPSCSIYVHELIKEFGVKNVIRIGSCGAVNENVNLMDIVVAMGACTDSKVNRLRLKGHDFAAIADFHLLETAVNQAREQKVPVKVGNVFTTDLFYTPESDIFGVMDKMGILGVDMEVAGLYGVASELGANALGILTVSDHITRGEALSAEERQTSFHEMMKVALETAISL</sequence>
<dbReference type="SUPFAM" id="SSF53167">
    <property type="entry name" value="Purine and uridine phosphorylases"/>
    <property type="match status" value="1"/>
</dbReference>
<comment type="caution">
    <text evidence="7">The sequence shown here is derived from an EMBL/GenBank/DDBJ whole genome shotgun (WGS) entry which is preliminary data.</text>
</comment>
<keyword evidence="8" id="KW-1185">Reference proteome</keyword>
<comment type="function">
    <text evidence="5">Catalyzes the reversible phosphorolytic breakdown of the N-glycosidic bond in the beta-(deoxy)ribonucleoside molecules, with the formation of the corresponding free purine bases and pentose-1-phosphate.</text>
</comment>
<comment type="catalytic activity">
    <reaction evidence="5">
        <text>a purine D-ribonucleoside + phosphate = a purine nucleobase + alpha-D-ribose 1-phosphate</text>
        <dbReference type="Rhea" id="RHEA:19805"/>
        <dbReference type="ChEBI" id="CHEBI:26386"/>
        <dbReference type="ChEBI" id="CHEBI:43474"/>
        <dbReference type="ChEBI" id="CHEBI:57720"/>
        <dbReference type="ChEBI" id="CHEBI:142355"/>
        <dbReference type="EC" id="2.4.2.1"/>
    </reaction>
</comment>
<evidence type="ECO:0000256" key="3">
    <source>
        <dbReference type="ARBA" id="ARBA00022679"/>
    </source>
</evidence>
<reference evidence="7 8" key="1">
    <citation type="submission" date="2016-05" db="EMBL/GenBank/DDBJ databases">
        <title>Genomic Taxonomy of the Vibrionaceae.</title>
        <authorList>
            <person name="Gomez-Gil B."/>
            <person name="Enciso-Ibarra J."/>
        </authorList>
    </citation>
    <scope>NUCLEOTIDE SEQUENCE [LARGE SCALE GENOMIC DNA]</scope>
    <source>
        <strain evidence="7 8">CAIM 1920</strain>
    </source>
</reference>
<dbReference type="STRING" id="1080227.A8L45_05235"/>
<keyword evidence="3 5" id="KW-0808">Transferase</keyword>
<dbReference type="GO" id="GO:0006152">
    <property type="term" value="P:purine nucleoside catabolic process"/>
    <property type="evidence" value="ECO:0007669"/>
    <property type="project" value="TreeGrafter"/>
</dbReference>
<evidence type="ECO:0000313" key="8">
    <source>
        <dbReference type="Proteomes" id="UP000094936"/>
    </source>
</evidence>
<dbReference type="CDD" id="cd09006">
    <property type="entry name" value="PNP_EcPNPI-like"/>
    <property type="match status" value="1"/>
</dbReference>
<dbReference type="AlphaFoldDB" id="A0A1C3EPC1"/>
<dbReference type="InterPro" id="IPR035994">
    <property type="entry name" value="Nucleoside_phosphorylase_sf"/>
</dbReference>
<dbReference type="GO" id="GO:0004850">
    <property type="term" value="F:uridine phosphorylase activity"/>
    <property type="evidence" value="ECO:0007669"/>
    <property type="project" value="UniProtKB-EC"/>
</dbReference>